<evidence type="ECO:0000313" key="3">
    <source>
        <dbReference type="EMBL" id="CAF4703517.1"/>
    </source>
</evidence>
<sequence length="352" mass="41489">MESDVGLVHLGSDKQNLNEIFSVILVQIQNLRDRLTQYESKTQSQELRIETLELNQQMQDTNIKAFDIARLFRFYFLDKIIKQVYPTMGTWSKFTNEWSFREQKVMELLQIDRKCVDPKEDLNVQNHPRVRTFIEPIEAKLKQTTNLELKLIDLRKMASDRLSMGISLSDRFCSQILPKIHHHIEWLNVESPSMARILLSTNYPNLYGLGLYNLEQEMTEHLFSDHILLLHTFKSQILSLVVNMSPNDKPNKTESINRIIFTNIFNMFINLQRLNFVSSSIWYQMLSFHNSPPTIFSANLLELHVSLENFIDCLYLVDGRFNQLRTLHVNINKITRSQLIENKVGYFIQYLI</sequence>
<evidence type="ECO:0000313" key="4">
    <source>
        <dbReference type="Proteomes" id="UP000663872"/>
    </source>
</evidence>
<proteinExistence type="predicted"/>
<organism evidence="2 4">
    <name type="scientific">Rotaria socialis</name>
    <dbReference type="NCBI Taxonomy" id="392032"/>
    <lineage>
        <taxon>Eukaryota</taxon>
        <taxon>Metazoa</taxon>
        <taxon>Spiralia</taxon>
        <taxon>Gnathifera</taxon>
        <taxon>Rotifera</taxon>
        <taxon>Eurotatoria</taxon>
        <taxon>Bdelloidea</taxon>
        <taxon>Philodinida</taxon>
        <taxon>Philodinidae</taxon>
        <taxon>Rotaria</taxon>
    </lineage>
</organism>
<dbReference type="EMBL" id="CAJNYT010002977">
    <property type="protein sequence ID" value="CAF3511629.1"/>
    <property type="molecule type" value="Genomic_DNA"/>
</dbReference>
<evidence type="ECO:0000256" key="1">
    <source>
        <dbReference type="SAM" id="Coils"/>
    </source>
</evidence>
<gene>
    <name evidence="2" type="ORF">GRG538_LOCUS18222</name>
    <name evidence="3" type="ORF">QYT958_LOCUS17924</name>
</gene>
<name>A0A818HTB2_9BILA</name>
<evidence type="ECO:0000313" key="2">
    <source>
        <dbReference type="EMBL" id="CAF3511629.1"/>
    </source>
</evidence>
<dbReference type="Proteomes" id="UP000663872">
    <property type="component" value="Unassembled WGS sequence"/>
</dbReference>
<accession>A0A818HTB2</accession>
<dbReference type="EMBL" id="CAJOBR010002775">
    <property type="protein sequence ID" value="CAF4703517.1"/>
    <property type="molecule type" value="Genomic_DNA"/>
</dbReference>
<dbReference type="AlphaFoldDB" id="A0A818HTB2"/>
<keyword evidence="1" id="KW-0175">Coiled coil</keyword>
<feature type="coiled-coil region" evidence="1">
    <location>
        <begin position="28"/>
        <end position="55"/>
    </location>
</feature>
<protein>
    <submittedName>
        <fullName evidence="2">Uncharacterized protein</fullName>
    </submittedName>
</protein>
<comment type="caution">
    <text evidence="2">The sequence shown here is derived from an EMBL/GenBank/DDBJ whole genome shotgun (WGS) entry which is preliminary data.</text>
</comment>
<reference evidence="2" key="1">
    <citation type="submission" date="2021-02" db="EMBL/GenBank/DDBJ databases">
        <authorList>
            <person name="Nowell W R."/>
        </authorList>
    </citation>
    <scope>NUCLEOTIDE SEQUENCE</scope>
</reference>
<dbReference type="Proteomes" id="UP000663848">
    <property type="component" value="Unassembled WGS sequence"/>
</dbReference>